<protein>
    <submittedName>
        <fullName evidence="2">Uncharacterized protein</fullName>
    </submittedName>
</protein>
<feature type="region of interest" description="Disordered" evidence="1">
    <location>
        <begin position="15"/>
        <end position="58"/>
    </location>
</feature>
<evidence type="ECO:0000256" key="1">
    <source>
        <dbReference type="SAM" id="MobiDB-lite"/>
    </source>
</evidence>
<sequence length="58" mass="6200">MGELYAHIIDQEIKCPSGKKSGTASDKGGETSETSILRRTTGSAGKKRRGDFVSATKR</sequence>
<evidence type="ECO:0000313" key="2">
    <source>
        <dbReference type="EMBL" id="KAF4138672.1"/>
    </source>
</evidence>
<dbReference type="Proteomes" id="UP000704712">
    <property type="component" value="Unassembled WGS sequence"/>
</dbReference>
<evidence type="ECO:0000313" key="3">
    <source>
        <dbReference type="Proteomes" id="UP000704712"/>
    </source>
</evidence>
<accession>A0A8S9UGU8</accession>
<proteinExistence type="predicted"/>
<organism evidence="2 3">
    <name type="scientific">Phytophthora infestans</name>
    <name type="common">Potato late blight agent</name>
    <name type="synonym">Botrytis infestans</name>
    <dbReference type="NCBI Taxonomy" id="4787"/>
    <lineage>
        <taxon>Eukaryota</taxon>
        <taxon>Sar</taxon>
        <taxon>Stramenopiles</taxon>
        <taxon>Oomycota</taxon>
        <taxon>Peronosporomycetes</taxon>
        <taxon>Peronosporales</taxon>
        <taxon>Peronosporaceae</taxon>
        <taxon>Phytophthora</taxon>
    </lineage>
</organism>
<name>A0A8S9UGU8_PHYIN</name>
<dbReference type="AlphaFoldDB" id="A0A8S9UGU8"/>
<comment type="caution">
    <text evidence="2">The sequence shown here is derived from an EMBL/GenBank/DDBJ whole genome shotgun (WGS) entry which is preliminary data.</text>
</comment>
<feature type="compositionally biased region" description="Polar residues" evidence="1">
    <location>
        <begin position="31"/>
        <end position="43"/>
    </location>
</feature>
<reference evidence="2" key="1">
    <citation type="submission" date="2020-03" db="EMBL/GenBank/DDBJ databases">
        <title>Hybrid Assembly of Korean Phytophthora infestans isolates.</title>
        <authorList>
            <person name="Prokchorchik M."/>
            <person name="Lee Y."/>
            <person name="Seo J."/>
            <person name="Cho J.-H."/>
            <person name="Park Y.-E."/>
            <person name="Jang D.-C."/>
            <person name="Im J.-S."/>
            <person name="Choi J.-G."/>
            <person name="Park H.-J."/>
            <person name="Lee G.-B."/>
            <person name="Lee Y.-G."/>
            <person name="Hong S.-Y."/>
            <person name="Cho K."/>
            <person name="Sohn K.H."/>
        </authorList>
    </citation>
    <scope>NUCLEOTIDE SEQUENCE</scope>
    <source>
        <strain evidence="2">KR_2_A2</strain>
    </source>
</reference>
<dbReference type="EMBL" id="JAACNO010001647">
    <property type="protein sequence ID" value="KAF4138672.1"/>
    <property type="molecule type" value="Genomic_DNA"/>
</dbReference>
<gene>
    <name evidence="2" type="ORF">GN958_ATG12177</name>
</gene>